<dbReference type="EMBL" id="OV696688">
    <property type="protein sequence ID" value="CAH1257729.1"/>
    <property type="molecule type" value="Genomic_DNA"/>
</dbReference>
<proteinExistence type="predicted"/>
<dbReference type="Gene3D" id="1.20.1170.10">
    <property type="match status" value="1"/>
</dbReference>
<feature type="coiled-coil region" evidence="1">
    <location>
        <begin position="278"/>
        <end position="326"/>
    </location>
</feature>
<dbReference type="AlphaFoldDB" id="A0A8J9ZQG2"/>
<gene>
    <name evidence="3" type="primary">Hypp1888</name>
    <name evidence="3" type="ORF">BLAG_LOCUS15538</name>
</gene>
<evidence type="ECO:0000313" key="4">
    <source>
        <dbReference type="Proteomes" id="UP000838412"/>
    </source>
</evidence>
<dbReference type="OrthoDB" id="10040972at2759"/>
<keyword evidence="2" id="KW-1133">Transmembrane helix</keyword>
<feature type="transmembrane region" description="Helical" evidence="2">
    <location>
        <begin position="230"/>
        <end position="251"/>
    </location>
</feature>
<sequence length="337" mass="37494">MAEASTQTTVSLDEGRNHAIGERLMGTLDDFRQMVERYKKIADDLSEQGRETGQACAESPQGHLPPGSVWDQIVAAMSRAWDFVRQNPIIMDGAIKAIVKLLEEAGRYMDVQIVRLFMGEIAKMIPKKKNYEEELRSITDCLKLCEEKMSQIEAYVSQVTALCDRILECNGYSPSRGFGRGVVVAGRQFDTATRRADLEMTDCQARLKKAEKEINNLVEKVKVRKRDEGAGLAWIGSGTILLAVGGSGLLYWNKALTQGRTSALFSVALVGVLMVVLASAEQEGYKKLLKELQGLQKKKEDLESSLQELSRKLESEARAVETLSRERDTLSPDELDD</sequence>
<accession>A0A8J9ZQG2</accession>
<evidence type="ECO:0000256" key="2">
    <source>
        <dbReference type="SAM" id="Phobius"/>
    </source>
</evidence>
<keyword evidence="2" id="KW-0472">Membrane</keyword>
<evidence type="ECO:0000256" key="1">
    <source>
        <dbReference type="SAM" id="Coils"/>
    </source>
</evidence>
<keyword evidence="1" id="KW-0175">Coiled coil</keyword>
<name>A0A8J9ZQG2_BRALA</name>
<evidence type="ECO:0000313" key="3">
    <source>
        <dbReference type="EMBL" id="CAH1257729.1"/>
    </source>
</evidence>
<organism evidence="3 4">
    <name type="scientific">Branchiostoma lanceolatum</name>
    <name type="common">Common lancelet</name>
    <name type="synonym">Amphioxus lanceolatum</name>
    <dbReference type="NCBI Taxonomy" id="7740"/>
    <lineage>
        <taxon>Eukaryota</taxon>
        <taxon>Metazoa</taxon>
        <taxon>Chordata</taxon>
        <taxon>Cephalochordata</taxon>
        <taxon>Leptocardii</taxon>
        <taxon>Amphioxiformes</taxon>
        <taxon>Branchiostomatidae</taxon>
        <taxon>Branchiostoma</taxon>
    </lineage>
</organism>
<feature type="transmembrane region" description="Helical" evidence="2">
    <location>
        <begin position="263"/>
        <end position="280"/>
    </location>
</feature>
<dbReference type="Proteomes" id="UP000838412">
    <property type="component" value="Chromosome 3"/>
</dbReference>
<feature type="coiled-coil region" evidence="1">
    <location>
        <begin position="193"/>
        <end position="227"/>
    </location>
</feature>
<keyword evidence="4" id="KW-1185">Reference proteome</keyword>
<keyword evidence="2" id="KW-0812">Transmembrane</keyword>
<protein>
    <submittedName>
        <fullName evidence="3">Hypp1888 protein</fullName>
    </submittedName>
</protein>
<reference evidence="3" key="1">
    <citation type="submission" date="2022-01" db="EMBL/GenBank/DDBJ databases">
        <authorList>
            <person name="Braso-Vives M."/>
        </authorList>
    </citation>
    <scope>NUCLEOTIDE SEQUENCE</scope>
</reference>